<proteinExistence type="predicted"/>
<evidence type="ECO:0000256" key="2">
    <source>
        <dbReference type="SAM" id="MobiDB-lite"/>
    </source>
</evidence>
<name>A0ABQ8FPA8_9PEZI</name>
<keyword evidence="1" id="KW-0175">Coiled coil</keyword>
<comment type="caution">
    <text evidence="3">The sequence shown here is derived from an EMBL/GenBank/DDBJ whole genome shotgun (WGS) entry which is preliminary data.</text>
</comment>
<protein>
    <submittedName>
        <fullName evidence="3">Uncharacterized protein</fullName>
    </submittedName>
</protein>
<accession>A0ABQ8FPA8</accession>
<keyword evidence="4" id="KW-1185">Reference proteome</keyword>
<organism evidence="3 4">
    <name type="scientific">Macrophomina phaseolina</name>
    <dbReference type="NCBI Taxonomy" id="35725"/>
    <lineage>
        <taxon>Eukaryota</taxon>
        <taxon>Fungi</taxon>
        <taxon>Dikarya</taxon>
        <taxon>Ascomycota</taxon>
        <taxon>Pezizomycotina</taxon>
        <taxon>Dothideomycetes</taxon>
        <taxon>Dothideomycetes incertae sedis</taxon>
        <taxon>Botryosphaeriales</taxon>
        <taxon>Botryosphaeriaceae</taxon>
        <taxon>Macrophomina</taxon>
    </lineage>
</organism>
<dbReference type="Proteomes" id="UP000774617">
    <property type="component" value="Unassembled WGS sequence"/>
</dbReference>
<evidence type="ECO:0000256" key="1">
    <source>
        <dbReference type="SAM" id="Coils"/>
    </source>
</evidence>
<dbReference type="EMBL" id="JAGTJR010000146">
    <property type="protein sequence ID" value="KAH7001763.1"/>
    <property type="molecule type" value="Genomic_DNA"/>
</dbReference>
<reference evidence="3 4" key="1">
    <citation type="journal article" date="2021" name="Nat. Commun.">
        <title>Genetic determinants of endophytism in the Arabidopsis root mycobiome.</title>
        <authorList>
            <person name="Mesny F."/>
            <person name="Miyauchi S."/>
            <person name="Thiergart T."/>
            <person name="Pickel B."/>
            <person name="Atanasova L."/>
            <person name="Karlsson M."/>
            <person name="Huettel B."/>
            <person name="Barry K.W."/>
            <person name="Haridas S."/>
            <person name="Chen C."/>
            <person name="Bauer D."/>
            <person name="Andreopoulos W."/>
            <person name="Pangilinan J."/>
            <person name="LaButti K."/>
            <person name="Riley R."/>
            <person name="Lipzen A."/>
            <person name="Clum A."/>
            <person name="Drula E."/>
            <person name="Henrissat B."/>
            <person name="Kohler A."/>
            <person name="Grigoriev I.V."/>
            <person name="Martin F.M."/>
            <person name="Hacquard S."/>
        </authorList>
    </citation>
    <scope>NUCLEOTIDE SEQUENCE [LARGE SCALE GENOMIC DNA]</scope>
    <source>
        <strain evidence="3 4">MPI-SDFR-AT-0080</strain>
    </source>
</reference>
<evidence type="ECO:0000313" key="3">
    <source>
        <dbReference type="EMBL" id="KAH7001763.1"/>
    </source>
</evidence>
<feature type="compositionally biased region" description="Acidic residues" evidence="2">
    <location>
        <begin position="12"/>
        <end position="22"/>
    </location>
</feature>
<evidence type="ECO:0000313" key="4">
    <source>
        <dbReference type="Proteomes" id="UP000774617"/>
    </source>
</evidence>
<feature type="coiled-coil region" evidence="1">
    <location>
        <begin position="37"/>
        <end position="64"/>
    </location>
</feature>
<sequence>MDNFDEIRDALDEHDDDGEAGENPDSGRITIVGTDPNASMEVRMATLMSENAEMKRRLDGIEAMVKSMYTHLCEAPERSRLEIPDPDMLRNVGSNSRINLDGTMDESEGADSYVDVDAASVGSAFSSATGLQRMKMNVAPSRSPALSMDPISITNPMTMPFKSNSATAAEGYTSSPSLWGTALASMLIAALRYYITKRDATMLMIDEIRVMKTYVRIAPTLYESITRRGLPKVTDPVTRYLSKSIPRMNKNEVPTSTADGWNAMNKSQDGRDVLAVLKTMIVAAQSTPEAMVHPISQIIPFLDPKVIMEVNGSTIFTINRGVAVNPIPNDTGAWA</sequence>
<feature type="compositionally biased region" description="Basic and acidic residues" evidence="2">
    <location>
        <begin position="1"/>
        <end position="11"/>
    </location>
</feature>
<gene>
    <name evidence="3" type="ORF">B0J12DRAFT_747795</name>
</gene>
<feature type="region of interest" description="Disordered" evidence="2">
    <location>
        <begin position="1"/>
        <end position="30"/>
    </location>
</feature>